<evidence type="ECO:0000256" key="3">
    <source>
        <dbReference type="ARBA" id="ARBA00022692"/>
    </source>
</evidence>
<dbReference type="RefSeq" id="WP_284206495.1">
    <property type="nucleotide sequence ID" value="NZ_BSSU01000003.1"/>
</dbReference>
<evidence type="ECO:0000313" key="8">
    <source>
        <dbReference type="Proteomes" id="UP001157133"/>
    </source>
</evidence>
<keyword evidence="8" id="KW-1185">Reference proteome</keyword>
<name>A0ABQ6H2R4_9GAMM</name>
<feature type="transmembrane region" description="Helical" evidence="6">
    <location>
        <begin position="105"/>
        <end position="124"/>
    </location>
</feature>
<keyword evidence="5 6" id="KW-0472">Membrane</keyword>
<feature type="transmembrane region" description="Helical" evidence="6">
    <location>
        <begin position="7"/>
        <end position="30"/>
    </location>
</feature>
<evidence type="ECO:0000313" key="7">
    <source>
        <dbReference type="EMBL" id="GLX81166.1"/>
    </source>
</evidence>
<evidence type="ECO:0000256" key="5">
    <source>
        <dbReference type="ARBA" id="ARBA00023136"/>
    </source>
</evidence>
<protein>
    <submittedName>
        <fullName evidence="7">DUF423 domain-containing protein</fullName>
    </submittedName>
</protein>
<sequence length="128" mass="14206">MNKACRYFMAFLPVFIGVSGAFSVLFGAWLAHASASYSLSDVERMTSAHFYQFIHTVILLVLWLAFEHKARFVIALSALLMVNGIILFSGSLYVKTFFSYSEISALAPFGGMSFAIGWGVLLFLGKRK</sequence>
<comment type="similarity">
    <text evidence="2">Belongs to the UPF0382 family.</text>
</comment>
<dbReference type="InterPro" id="IPR006696">
    <property type="entry name" value="DUF423"/>
</dbReference>
<organism evidence="7 8">
    <name type="scientific">Thalassotalea eurytherma</name>
    <dbReference type="NCBI Taxonomy" id="1144278"/>
    <lineage>
        <taxon>Bacteria</taxon>
        <taxon>Pseudomonadati</taxon>
        <taxon>Pseudomonadota</taxon>
        <taxon>Gammaproteobacteria</taxon>
        <taxon>Alteromonadales</taxon>
        <taxon>Colwelliaceae</taxon>
        <taxon>Thalassotalea</taxon>
    </lineage>
</organism>
<reference evidence="7 8" key="1">
    <citation type="submission" date="2023-03" db="EMBL/GenBank/DDBJ databases">
        <title>Draft genome sequence of Thalassotalea eurytherma JCM 18482T.</title>
        <authorList>
            <person name="Sawabe T."/>
        </authorList>
    </citation>
    <scope>NUCLEOTIDE SEQUENCE [LARGE SCALE GENOMIC DNA]</scope>
    <source>
        <strain evidence="7 8">JCM 18482</strain>
    </source>
</reference>
<feature type="transmembrane region" description="Helical" evidence="6">
    <location>
        <begin position="73"/>
        <end position="93"/>
    </location>
</feature>
<dbReference type="PANTHER" id="PTHR43461">
    <property type="entry name" value="TRANSMEMBRANE PROTEIN 256"/>
    <property type="match status" value="1"/>
</dbReference>
<dbReference type="Pfam" id="PF04241">
    <property type="entry name" value="DUF423"/>
    <property type="match status" value="1"/>
</dbReference>
<evidence type="ECO:0000256" key="4">
    <source>
        <dbReference type="ARBA" id="ARBA00022989"/>
    </source>
</evidence>
<comment type="caution">
    <text evidence="7">The sequence shown here is derived from an EMBL/GenBank/DDBJ whole genome shotgun (WGS) entry which is preliminary data.</text>
</comment>
<comment type="subcellular location">
    <subcellularLocation>
        <location evidence="1">Membrane</location>
        <topology evidence="1">Multi-pass membrane protein</topology>
    </subcellularLocation>
</comment>
<gene>
    <name evidence="7" type="ORF">theurythT_06180</name>
</gene>
<keyword evidence="3 6" id="KW-0812">Transmembrane</keyword>
<evidence type="ECO:0000256" key="6">
    <source>
        <dbReference type="SAM" id="Phobius"/>
    </source>
</evidence>
<evidence type="ECO:0000256" key="2">
    <source>
        <dbReference type="ARBA" id="ARBA00009694"/>
    </source>
</evidence>
<accession>A0ABQ6H2R4</accession>
<feature type="transmembrane region" description="Helical" evidence="6">
    <location>
        <begin position="50"/>
        <end position="66"/>
    </location>
</feature>
<proteinExistence type="inferred from homology"/>
<dbReference type="PANTHER" id="PTHR43461:SF1">
    <property type="entry name" value="TRANSMEMBRANE PROTEIN 256"/>
    <property type="match status" value="1"/>
</dbReference>
<keyword evidence="4 6" id="KW-1133">Transmembrane helix</keyword>
<evidence type="ECO:0000256" key="1">
    <source>
        <dbReference type="ARBA" id="ARBA00004141"/>
    </source>
</evidence>
<dbReference type="Proteomes" id="UP001157133">
    <property type="component" value="Unassembled WGS sequence"/>
</dbReference>
<dbReference type="EMBL" id="BSSU01000003">
    <property type="protein sequence ID" value="GLX81166.1"/>
    <property type="molecule type" value="Genomic_DNA"/>
</dbReference>